<dbReference type="Proteomes" id="UP001152759">
    <property type="component" value="Chromosome 10"/>
</dbReference>
<keyword evidence="7" id="KW-0804">Transcription</keyword>
<evidence type="ECO:0000256" key="8">
    <source>
        <dbReference type="ARBA" id="ARBA00023242"/>
    </source>
</evidence>
<protein>
    <recommendedName>
        <fullName evidence="11">C2H2-type domain-containing protein</fullName>
    </recommendedName>
</protein>
<evidence type="ECO:0000259" key="11">
    <source>
        <dbReference type="PROSITE" id="PS50157"/>
    </source>
</evidence>
<dbReference type="FunFam" id="3.30.160.60:FF:000100">
    <property type="entry name" value="Zinc finger 45-like"/>
    <property type="match status" value="2"/>
</dbReference>
<comment type="subcellular location">
    <subcellularLocation>
        <location evidence="1">Nucleus</location>
    </subcellularLocation>
</comment>
<feature type="domain" description="C2H2-type" evidence="11">
    <location>
        <begin position="880"/>
        <end position="908"/>
    </location>
</feature>
<feature type="region of interest" description="Disordered" evidence="10">
    <location>
        <begin position="1"/>
        <end position="29"/>
    </location>
</feature>
<feature type="domain" description="C2H2-type" evidence="11">
    <location>
        <begin position="909"/>
        <end position="936"/>
    </location>
</feature>
<dbReference type="PANTHER" id="PTHR47772:SF13">
    <property type="entry name" value="GASTRULA ZINC FINGER PROTEIN XLCGF49.1-LIKE-RELATED"/>
    <property type="match status" value="1"/>
</dbReference>
<dbReference type="InterPro" id="IPR036236">
    <property type="entry name" value="Znf_C2H2_sf"/>
</dbReference>
<evidence type="ECO:0000256" key="5">
    <source>
        <dbReference type="ARBA" id="ARBA00022833"/>
    </source>
</evidence>
<feature type="domain" description="C2H2-type" evidence="11">
    <location>
        <begin position="993"/>
        <end position="1021"/>
    </location>
</feature>
<evidence type="ECO:0000256" key="6">
    <source>
        <dbReference type="ARBA" id="ARBA00023015"/>
    </source>
</evidence>
<evidence type="ECO:0000256" key="1">
    <source>
        <dbReference type="ARBA" id="ARBA00004123"/>
    </source>
</evidence>
<evidence type="ECO:0000313" key="12">
    <source>
        <dbReference type="EMBL" id="CAH0383233.1"/>
    </source>
</evidence>
<organism evidence="12 13">
    <name type="scientific">Bemisia tabaci</name>
    <name type="common">Sweetpotato whitefly</name>
    <name type="synonym">Aleurodes tabaci</name>
    <dbReference type="NCBI Taxonomy" id="7038"/>
    <lineage>
        <taxon>Eukaryota</taxon>
        <taxon>Metazoa</taxon>
        <taxon>Ecdysozoa</taxon>
        <taxon>Arthropoda</taxon>
        <taxon>Hexapoda</taxon>
        <taxon>Insecta</taxon>
        <taxon>Pterygota</taxon>
        <taxon>Neoptera</taxon>
        <taxon>Paraneoptera</taxon>
        <taxon>Hemiptera</taxon>
        <taxon>Sternorrhyncha</taxon>
        <taxon>Aleyrodoidea</taxon>
        <taxon>Aleyrodidae</taxon>
        <taxon>Aleyrodinae</taxon>
        <taxon>Bemisia</taxon>
    </lineage>
</organism>
<dbReference type="InterPro" id="IPR013087">
    <property type="entry name" value="Znf_C2H2_type"/>
</dbReference>
<evidence type="ECO:0000313" key="13">
    <source>
        <dbReference type="Proteomes" id="UP001152759"/>
    </source>
</evidence>
<dbReference type="GO" id="GO:0005634">
    <property type="term" value="C:nucleus"/>
    <property type="evidence" value="ECO:0007669"/>
    <property type="project" value="UniProtKB-SubCell"/>
</dbReference>
<dbReference type="FunFam" id="3.30.160.60:FF:000446">
    <property type="entry name" value="Zinc finger protein"/>
    <property type="match status" value="1"/>
</dbReference>
<feature type="compositionally biased region" description="Basic and acidic residues" evidence="10">
    <location>
        <begin position="1016"/>
        <end position="1048"/>
    </location>
</feature>
<feature type="domain" description="C2H2-type" evidence="11">
    <location>
        <begin position="824"/>
        <end position="851"/>
    </location>
</feature>
<feature type="compositionally biased region" description="Polar residues" evidence="10">
    <location>
        <begin position="713"/>
        <end position="726"/>
    </location>
</feature>
<evidence type="ECO:0000256" key="3">
    <source>
        <dbReference type="ARBA" id="ARBA00022737"/>
    </source>
</evidence>
<evidence type="ECO:0000256" key="7">
    <source>
        <dbReference type="ARBA" id="ARBA00023163"/>
    </source>
</evidence>
<feature type="domain" description="C2H2-type" evidence="11">
    <location>
        <begin position="768"/>
        <end position="795"/>
    </location>
</feature>
<keyword evidence="5" id="KW-0862">Zinc</keyword>
<name>A0A9P0F0J5_BEMTA</name>
<keyword evidence="13" id="KW-1185">Reference proteome</keyword>
<sequence>MNGNAGRISCEAHSTHGSNAPAPNPLRSAISNTASSQLIEEHVEGLEPSELSHQNMPILQPCASHLRACSDLNASDAKPQASCIIPCAAPNFNDAGQLLHPVCQETSSASSSNNGQPHLSSTHQIGTCENPNSTTQVSSSESHNQMSLSDQMNPTGPSLANSNQHIIVNLMNSAASQSDINSSGEFSSSGISLCQQLESGIPSVLAQGVNPNLLHQNVNIPVLSSSSPGLSLGQNFNLSALPVNLLMPDPMSTQPNAILSSYSNSACGNYSPFDNGIPWLADNRNYYDRNFSNSRLSMLENIGLCSPNSVESLSRNCKELGNYSKCLSSLDPWLNISNINQTGKYPDQISPTNNLLHFEPPIADLNVKLADCLKADLENKAKCDSTKSKLNFSQLAVNTEFSDYEYNIPCISSSAPYSVDLSKFPYHFSKNDYPPAISEVHEGSAKIKHPCAKNVELKIDEFNAMKKIGDCSMSNHHGFFGQEMTRSECMTVQEGCEEIDMGSEGSEESDIIVEDSDSRSADEEQNEISVDHAEKILGSGEANLSEVNPCSITLRCFICDLSTTTMPATQFIHTNSEFPVTSATKTPIVSKLLEFVPRELHKYLSIENHFLCCRCFNLIETVESLEGKLESVKKNLTDTLTRTVTIINIRGVEEKKIPSLEWFQPADLSEDPDAAKNCQEMNSSLDLDNPKGNDGCINRDVQNPQEESHEVTEFSNSTSKENSASQIEDCDATGQDPDHQLQPKENGPADKVAASPAENHTVPGKFSAFCSDCGKGFKSKLKMAQHLLIHSGKFHYLCELCGKPFRQKHHLEDHILKHAGKFKHSCKVCNKRFMQKSSLRIHAALHTQQDRQICQYCGKKFSNNWNLAVHIDLCLKVIKFTCEFCQKTFSQKRLMDNHVQSVHKNNFKFTCEECKKGFMKKSSLDAHMIVHSDVKSFVCQKCGKSYKTQSNLNQHSKVHSPSAQFSCTVCDAKFLRKSSLEAHLNNHEDSKPYKCSQCEKGFASEHYLKIHRRQQHDRGKTGHNDRRKGVQSKHSEIHQKQCSREKATDIAANQT</sequence>
<dbReference type="PROSITE" id="PS50157">
    <property type="entry name" value="ZINC_FINGER_C2H2_2"/>
    <property type="match status" value="8"/>
</dbReference>
<reference evidence="12" key="1">
    <citation type="submission" date="2021-12" db="EMBL/GenBank/DDBJ databases">
        <authorList>
            <person name="King R."/>
        </authorList>
    </citation>
    <scope>NUCLEOTIDE SEQUENCE</scope>
</reference>
<evidence type="ECO:0000256" key="2">
    <source>
        <dbReference type="ARBA" id="ARBA00022723"/>
    </source>
</evidence>
<proteinExistence type="predicted"/>
<keyword evidence="4 9" id="KW-0863">Zinc-finger</keyword>
<dbReference type="EMBL" id="OU963871">
    <property type="protein sequence ID" value="CAH0383233.1"/>
    <property type="molecule type" value="Genomic_DNA"/>
</dbReference>
<dbReference type="Pfam" id="PF12874">
    <property type="entry name" value="zf-met"/>
    <property type="match status" value="1"/>
</dbReference>
<evidence type="ECO:0000256" key="9">
    <source>
        <dbReference type="PROSITE-ProRule" id="PRU00042"/>
    </source>
</evidence>
<dbReference type="PROSITE" id="PS00028">
    <property type="entry name" value="ZINC_FINGER_C2H2_1"/>
    <property type="match status" value="8"/>
</dbReference>
<dbReference type="SUPFAM" id="SSF57667">
    <property type="entry name" value="beta-beta-alpha zinc fingers"/>
    <property type="match status" value="5"/>
</dbReference>
<dbReference type="InterPro" id="IPR050636">
    <property type="entry name" value="C2H2-ZF_domain-containing"/>
</dbReference>
<evidence type="ECO:0000256" key="10">
    <source>
        <dbReference type="SAM" id="MobiDB-lite"/>
    </source>
</evidence>
<gene>
    <name evidence="12" type="ORF">BEMITA_LOCUS2696</name>
</gene>
<feature type="compositionally biased region" description="Acidic residues" evidence="10">
    <location>
        <begin position="499"/>
        <end position="515"/>
    </location>
</feature>
<feature type="domain" description="C2H2-type" evidence="11">
    <location>
        <begin position="965"/>
        <end position="992"/>
    </location>
</feature>
<dbReference type="KEGG" id="btab:109036916"/>
<feature type="domain" description="C2H2-type" evidence="11">
    <location>
        <begin position="796"/>
        <end position="823"/>
    </location>
</feature>
<dbReference type="Pfam" id="PF00096">
    <property type="entry name" value="zf-C2H2"/>
    <property type="match status" value="6"/>
</dbReference>
<dbReference type="AlphaFoldDB" id="A0A9P0F0J5"/>
<feature type="region of interest" description="Disordered" evidence="10">
    <location>
        <begin position="1013"/>
        <end position="1055"/>
    </location>
</feature>
<feature type="region of interest" description="Disordered" evidence="10">
    <location>
        <begin position="106"/>
        <end position="161"/>
    </location>
</feature>
<accession>A0A9P0F0J5</accession>
<dbReference type="Gene3D" id="3.30.160.60">
    <property type="entry name" value="Classic Zinc Finger"/>
    <property type="match status" value="7"/>
</dbReference>
<dbReference type="GO" id="GO:0008270">
    <property type="term" value="F:zinc ion binding"/>
    <property type="evidence" value="ECO:0007669"/>
    <property type="project" value="UniProtKB-KW"/>
</dbReference>
<dbReference type="SMART" id="SM00355">
    <property type="entry name" value="ZnF_C2H2"/>
    <property type="match status" value="9"/>
</dbReference>
<keyword evidence="8" id="KW-0539">Nucleus</keyword>
<feature type="domain" description="C2H2-type" evidence="11">
    <location>
        <begin position="937"/>
        <end position="964"/>
    </location>
</feature>
<evidence type="ECO:0000256" key="4">
    <source>
        <dbReference type="ARBA" id="ARBA00022771"/>
    </source>
</evidence>
<keyword evidence="6" id="KW-0805">Transcription regulation</keyword>
<dbReference type="PANTHER" id="PTHR47772">
    <property type="entry name" value="ZINC FINGER PROTEIN 200"/>
    <property type="match status" value="1"/>
</dbReference>
<keyword evidence="3" id="KW-0677">Repeat</keyword>
<feature type="region of interest" description="Disordered" evidence="10">
    <location>
        <begin position="682"/>
        <end position="756"/>
    </location>
</feature>
<feature type="region of interest" description="Disordered" evidence="10">
    <location>
        <begin position="499"/>
        <end position="526"/>
    </location>
</feature>
<keyword evidence="2" id="KW-0479">Metal-binding</keyword>